<comment type="caution">
    <text evidence="3">The sequence shown here is derived from an EMBL/GenBank/DDBJ whole genome shotgun (WGS) entry which is preliminary data.</text>
</comment>
<gene>
    <name evidence="3" type="ORF">BG006_003901</name>
</gene>
<sequence length="389" mass="43928">MRPSILKTPARELRQDYIQQYLKHFLRRVHPDLFQKYPKEQLRNSASLQDLLPLVNYEKQGLTDSKPASLESHALGSKSAQLVFYYKPDKATTELKQVEHALPLPIDTRIPINLQDASNHKVLEQEVKSWEMVQSFLELCRKVGVPVKEPDQKDISIQLEQSIQEVMAKQPQQRTPQKPLGEIFAEELQGSFSGSLGSVSSPSPPLGSVVDDVDTGAIDISSTHLGKIGGSAPALDARVMIRSNPLLFQSPELSKSKMGRVIRTWIHWQEEDEQSTVAQERFQLSGWWRKVPLMIMTSAEERTSVLKASEAKSARGMLIVDADMSKHDMIEYLRNNLCRVQSEYKDMLQQVGQAVPPCRHSSTESSDLSDEAASYLARMKARSSPRRPR</sequence>
<dbReference type="Proteomes" id="UP000696485">
    <property type="component" value="Unassembled WGS sequence"/>
</dbReference>
<feature type="compositionally biased region" description="Basic residues" evidence="1">
    <location>
        <begin position="379"/>
        <end position="389"/>
    </location>
</feature>
<accession>A0A9P5SMS5</accession>
<dbReference type="AlphaFoldDB" id="A0A9P5SMS5"/>
<reference evidence="3" key="1">
    <citation type="journal article" date="2020" name="Fungal Divers.">
        <title>Resolving the Mortierellaceae phylogeny through synthesis of multi-gene phylogenetics and phylogenomics.</title>
        <authorList>
            <person name="Vandepol N."/>
            <person name="Liber J."/>
            <person name="Desiro A."/>
            <person name="Na H."/>
            <person name="Kennedy M."/>
            <person name="Barry K."/>
            <person name="Grigoriev I.V."/>
            <person name="Miller A.N."/>
            <person name="O'Donnell K."/>
            <person name="Stajich J.E."/>
            <person name="Bonito G."/>
        </authorList>
    </citation>
    <scope>NUCLEOTIDE SEQUENCE</scope>
    <source>
        <strain evidence="3">NVP1</strain>
    </source>
</reference>
<evidence type="ECO:0000259" key="2">
    <source>
        <dbReference type="Pfam" id="PF14687"/>
    </source>
</evidence>
<feature type="region of interest" description="Disordered" evidence="1">
    <location>
        <begin position="355"/>
        <end position="389"/>
    </location>
</feature>
<dbReference type="InterPro" id="IPR028031">
    <property type="entry name" value="DUF4460"/>
</dbReference>
<feature type="domain" description="DUF4460" evidence="2">
    <location>
        <begin position="12"/>
        <end position="100"/>
    </location>
</feature>
<protein>
    <recommendedName>
        <fullName evidence="2">DUF4460 domain-containing protein</fullName>
    </recommendedName>
</protein>
<evidence type="ECO:0000313" key="3">
    <source>
        <dbReference type="EMBL" id="KAF9333201.1"/>
    </source>
</evidence>
<organism evidence="3 4">
    <name type="scientific">Podila minutissima</name>
    <dbReference type="NCBI Taxonomy" id="64525"/>
    <lineage>
        <taxon>Eukaryota</taxon>
        <taxon>Fungi</taxon>
        <taxon>Fungi incertae sedis</taxon>
        <taxon>Mucoromycota</taxon>
        <taxon>Mortierellomycotina</taxon>
        <taxon>Mortierellomycetes</taxon>
        <taxon>Mortierellales</taxon>
        <taxon>Mortierellaceae</taxon>
        <taxon>Podila</taxon>
    </lineage>
</organism>
<name>A0A9P5SMS5_9FUNG</name>
<keyword evidence="4" id="KW-1185">Reference proteome</keyword>
<evidence type="ECO:0000313" key="4">
    <source>
        <dbReference type="Proteomes" id="UP000696485"/>
    </source>
</evidence>
<dbReference type="Pfam" id="PF14687">
    <property type="entry name" value="DUF4460"/>
    <property type="match status" value="1"/>
</dbReference>
<dbReference type="EMBL" id="JAAAUY010000216">
    <property type="protein sequence ID" value="KAF9333201.1"/>
    <property type="molecule type" value="Genomic_DNA"/>
</dbReference>
<evidence type="ECO:0000256" key="1">
    <source>
        <dbReference type="SAM" id="MobiDB-lite"/>
    </source>
</evidence>
<proteinExistence type="predicted"/>